<dbReference type="EMBL" id="RWIU01000002">
    <property type="protein sequence ID" value="RSK44769.1"/>
    <property type="molecule type" value="Genomic_DNA"/>
</dbReference>
<accession>A0A3R9NDM1</accession>
<comment type="caution">
    <text evidence="1">The sequence shown here is derived from an EMBL/GenBank/DDBJ whole genome shotgun (WGS) entry which is preliminary data.</text>
</comment>
<name>A0A3R9NDM1_9BACT</name>
<dbReference type="AlphaFoldDB" id="A0A3R9NDM1"/>
<gene>
    <name evidence="1" type="ORF">EI293_09690</name>
</gene>
<keyword evidence="2" id="KW-1185">Reference proteome</keyword>
<dbReference type="OrthoDB" id="887043at2"/>
<dbReference type="Proteomes" id="UP000270291">
    <property type="component" value="Unassembled WGS sequence"/>
</dbReference>
<organism evidence="1 2">
    <name type="scientific">Hymenobacter perfusus</name>
    <dbReference type="NCBI Taxonomy" id="1236770"/>
    <lineage>
        <taxon>Bacteria</taxon>
        <taxon>Pseudomonadati</taxon>
        <taxon>Bacteroidota</taxon>
        <taxon>Cytophagia</taxon>
        <taxon>Cytophagales</taxon>
        <taxon>Hymenobacteraceae</taxon>
        <taxon>Hymenobacter</taxon>
    </lineage>
</organism>
<evidence type="ECO:0000313" key="1">
    <source>
        <dbReference type="EMBL" id="RSK44769.1"/>
    </source>
</evidence>
<protein>
    <submittedName>
        <fullName evidence="1">Uncharacterized protein</fullName>
    </submittedName>
</protein>
<dbReference type="RefSeq" id="WP_125436976.1">
    <property type="nucleotide sequence ID" value="NZ_RWIU01000002.1"/>
</dbReference>
<evidence type="ECO:0000313" key="2">
    <source>
        <dbReference type="Proteomes" id="UP000270291"/>
    </source>
</evidence>
<sequence length="92" mass="9846">MMGKRTMLRGSRALLLGLLLGTLLLSTGLNLYLLCQEPAYPLAYDPDGPLLESAAELELVQTRRALAECRARQPLAVAAPDSLTVPLLSATP</sequence>
<reference evidence="1 2" key="1">
    <citation type="submission" date="2018-12" db="EMBL/GenBank/DDBJ databases">
        <authorList>
            <person name="Feng G."/>
            <person name="Zhu H."/>
        </authorList>
    </citation>
    <scope>NUCLEOTIDE SEQUENCE [LARGE SCALE GENOMIC DNA]</scope>
    <source>
        <strain evidence="1 2">LMG 26000</strain>
    </source>
</reference>
<proteinExistence type="predicted"/>